<feature type="transmembrane region" description="Helical" evidence="1">
    <location>
        <begin position="89"/>
        <end position="106"/>
    </location>
</feature>
<comment type="caution">
    <text evidence="2">The sequence shown here is derived from an EMBL/GenBank/DDBJ whole genome shotgun (WGS) entry which is preliminary data.</text>
</comment>
<dbReference type="PIRSF" id="PIRSF003203">
    <property type="entry name" value="AzlD"/>
    <property type="match status" value="1"/>
</dbReference>
<protein>
    <submittedName>
        <fullName evidence="2">Branched-chain amino acid transporter AzlD</fullName>
    </submittedName>
</protein>
<feature type="transmembrane region" description="Helical" evidence="1">
    <location>
        <begin position="7"/>
        <end position="28"/>
    </location>
</feature>
<dbReference type="EMBL" id="QRHL01000032">
    <property type="protein sequence ID" value="RHF70026.1"/>
    <property type="molecule type" value="Genomic_DNA"/>
</dbReference>
<keyword evidence="1" id="KW-0472">Membrane</keyword>
<proteinExistence type="predicted"/>
<accession>A0A414PNJ2</accession>
<evidence type="ECO:0000313" key="3">
    <source>
        <dbReference type="Proteomes" id="UP000284676"/>
    </source>
</evidence>
<organism evidence="2 3">
    <name type="scientific">Fusobacterium mortiferum</name>
    <dbReference type="NCBI Taxonomy" id="850"/>
    <lineage>
        <taxon>Bacteria</taxon>
        <taxon>Fusobacteriati</taxon>
        <taxon>Fusobacteriota</taxon>
        <taxon>Fusobacteriia</taxon>
        <taxon>Fusobacteriales</taxon>
        <taxon>Fusobacteriaceae</taxon>
        <taxon>Fusobacterium</taxon>
    </lineage>
</organism>
<dbReference type="AlphaFoldDB" id="A0A414PNJ2"/>
<dbReference type="InterPro" id="IPR008407">
    <property type="entry name" value="Brnchd-chn_aa_trnsp_AzlD"/>
</dbReference>
<dbReference type="Pfam" id="PF05437">
    <property type="entry name" value="AzlD"/>
    <property type="match status" value="1"/>
</dbReference>
<name>A0A414PNJ2_FUSMR</name>
<gene>
    <name evidence="2" type="ORF">DW663_11590</name>
</gene>
<dbReference type="GeneID" id="62763565"/>
<dbReference type="RefSeq" id="WP_005884957.1">
    <property type="nucleotide sequence ID" value="NZ_CABMMQ010000001.1"/>
</dbReference>
<feature type="transmembrane region" description="Helical" evidence="1">
    <location>
        <begin position="40"/>
        <end position="58"/>
    </location>
</feature>
<sequence>MENLTYIILVIFIAAIVTWLTRAIPFLIFGNRELPEKVKYLGGVLPPAIMIILVVYCLRNINFKNINSFLPELIACIVVIISPKLKLNMYMTIILSTFCYMLLIRII</sequence>
<keyword evidence="1" id="KW-0812">Transmembrane</keyword>
<feature type="transmembrane region" description="Helical" evidence="1">
    <location>
        <begin position="65"/>
        <end position="83"/>
    </location>
</feature>
<evidence type="ECO:0000313" key="2">
    <source>
        <dbReference type="EMBL" id="RHF70026.1"/>
    </source>
</evidence>
<keyword evidence="1" id="KW-1133">Transmembrane helix</keyword>
<evidence type="ECO:0000256" key="1">
    <source>
        <dbReference type="SAM" id="Phobius"/>
    </source>
</evidence>
<dbReference type="Proteomes" id="UP000284676">
    <property type="component" value="Unassembled WGS sequence"/>
</dbReference>
<reference evidence="2 3" key="1">
    <citation type="submission" date="2018-08" db="EMBL/GenBank/DDBJ databases">
        <title>A genome reference for cultivated species of the human gut microbiota.</title>
        <authorList>
            <person name="Zou Y."/>
            <person name="Xue W."/>
            <person name="Luo G."/>
        </authorList>
    </citation>
    <scope>NUCLEOTIDE SEQUENCE [LARGE SCALE GENOMIC DNA]</scope>
    <source>
        <strain evidence="2 3">AM25-1</strain>
    </source>
</reference>